<dbReference type="EMBL" id="CAWUFR010000097">
    <property type="protein sequence ID" value="CAK6966904.1"/>
    <property type="molecule type" value="Genomic_DNA"/>
</dbReference>
<dbReference type="SMART" id="SM00355">
    <property type="entry name" value="ZnF_C2H2"/>
    <property type="match status" value="6"/>
</dbReference>
<sequence>MCSVVGCDSWRRSAQRFKLPEDPDERLEWVQFIGEVNGQCFKESCWTDITICTEHFSNDCYETLIPTGTVQLKPRAVPSLSVKSEPDEHLESPQHVKLVENAEISCQYDVNTQHDPNPCFQNSAENSNGSRASSGSSGASLSYSPDVSNTDTSGHMQQNIINIELNPEKATSVLMKGKVVVNGNCPVQLFRNRCPSCGGTLQMEKVTHGILVILNQHCLQCDYTNQWKSQVNSAPTADQCLTEDIDVAPEIQQEPVKTAELACQCDLKTYDSPPSCFEKSRVNANGSLVSSGSSDVSSTDTSGQMQQNVMNIDWNQEKAVHLQMKGKVVVYENCLLQLFCHKCPSCGGKLKMEKVTHGILVILNQQCLQCEYRNQWKSQVNANVPTTEDQHTGTEITPVTQQTTLIDVNASCGISSEIVTLSDEESYPSDEGEEGEESDQDTVSSDTEWTPTKDVLLAEELAMSSNEETDEEEDLDSHSGLRINELCTDCGSFFNIQKTHTCEYKIKPYSCNICGKRCVSESSLKHHSNIHDETYEHPCKYCHVTFRTRVDKLKHEETHQDCATPYKCPDCSETFASSKERSIHLADHRISKEFRCGVCGIVFMDKPRLQRHSVVHTGLKPYKCSECERSFSQSSHLKSHMRLHTGERPFKCHLCDKCFNHNVSLKSHVQRYHASISVCEWKKAEEGASDTSEAKEGGTDLELDSVEEEKHTEEEAQNERITTAQTKSRRSTGRPIGRPKRHAAGNLVLGNPKEDLNTKTGEEKVQKFRRKCSRKEESENELTDSDTAVDSAEEEDEERSKTVRKNAGRGRRQKDDDDSDFDPEEERKKKRNSRYSDCKHNVLNPLMDFSVVQVIQLRKSTKSIPRLPWWRHVDASVADHCVEIINGGFGDSIPQGSRGESFCMTFPLSFDGLLESNFGLQMCVKFSSSCRVVGESIPAAETSSPEARGEKLSLGKQVCLVEFPG</sequence>
<feature type="domain" description="C2H2-type" evidence="13">
    <location>
        <begin position="622"/>
        <end position="649"/>
    </location>
</feature>
<name>A0AAV1P925_SCOSC</name>
<dbReference type="GO" id="GO:0000977">
    <property type="term" value="F:RNA polymerase II transcription regulatory region sequence-specific DNA binding"/>
    <property type="evidence" value="ECO:0007669"/>
    <property type="project" value="TreeGrafter"/>
</dbReference>
<evidence type="ECO:0000256" key="8">
    <source>
        <dbReference type="ARBA" id="ARBA00023163"/>
    </source>
</evidence>
<keyword evidence="7 11" id="KW-0238">DNA-binding</keyword>
<evidence type="ECO:0000256" key="7">
    <source>
        <dbReference type="ARBA" id="ARBA00023125"/>
    </source>
</evidence>
<feature type="compositionally biased region" description="Basic residues" evidence="12">
    <location>
        <begin position="727"/>
        <end position="743"/>
    </location>
</feature>
<evidence type="ECO:0000259" key="14">
    <source>
        <dbReference type="PROSITE" id="PS50950"/>
    </source>
</evidence>
<dbReference type="GO" id="GO:0005634">
    <property type="term" value="C:nucleus"/>
    <property type="evidence" value="ECO:0007669"/>
    <property type="project" value="UniProtKB-SubCell"/>
</dbReference>
<feature type="domain" description="C2H2-type" evidence="13">
    <location>
        <begin position="594"/>
        <end position="621"/>
    </location>
</feature>
<comment type="caution">
    <text evidence="15">The sequence shown here is derived from an EMBL/GenBank/DDBJ whole genome shotgun (WGS) entry which is preliminary data.</text>
</comment>
<keyword evidence="8" id="KW-0804">Transcription</keyword>
<feature type="region of interest" description="Disordered" evidence="12">
    <location>
        <begin position="421"/>
        <end position="451"/>
    </location>
</feature>
<dbReference type="AlphaFoldDB" id="A0AAV1P925"/>
<evidence type="ECO:0000256" key="9">
    <source>
        <dbReference type="ARBA" id="ARBA00023242"/>
    </source>
</evidence>
<dbReference type="Gene3D" id="3.30.160.60">
    <property type="entry name" value="Classic Zinc Finger"/>
    <property type="match status" value="5"/>
</dbReference>
<dbReference type="PROSITE" id="PS00028">
    <property type="entry name" value="ZINC_FINGER_C2H2_1"/>
    <property type="match status" value="6"/>
</dbReference>
<dbReference type="InterPro" id="IPR036236">
    <property type="entry name" value="Znf_C2H2_sf"/>
</dbReference>
<reference evidence="15 16" key="1">
    <citation type="submission" date="2024-01" db="EMBL/GenBank/DDBJ databases">
        <authorList>
            <person name="Alioto T."/>
            <person name="Alioto T."/>
            <person name="Gomez Garrido J."/>
        </authorList>
    </citation>
    <scope>NUCLEOTIDE SEQUENCE [LARGE SCALE GENOMIC DNA]</scope>
</reference>
<dbReference type="GO" id="GO:0008270">
    <property type="term" value="F:zinc ion binding"/>
    <property type="evidence" value="ECO:0007669"/>
    <property type="project" value="UniProtKB-KW"/>
</dbReference>
<feature type="compositionally biased region" description="Basic and acidic residues" evidence="12">
    <location>
        <begin position="752"/>
        <end position="766"/>
    </location>
</feature>
<feature type="compositionally biased region" description="Basic residues" evidence="12">
    <location>
        <begin position="802"/>
        <end position="812"/>
    </location>
</feature>
<protein>
    <submittedName>
        <fullName evidence="15">RE1-silencing transcription factor-like</fullName>
    </submittedName>
</protein>
<dbReference type="FunFam" id="3.30.160.60:FF:002716">
    <property type="entry name" value="Zinc finger protein 212"/>
    <property type="match status" value="1"/>
</dbReference>
<keyword evidence="4 10" id="KW-0863">Zinc-finger</keyword>
<feature type="domain" description="C2H2-type" evidence="13">
    <location>
        <begin position="650"/>
        <end position="674"/>
    </location>
</feature>
<dbReference type="GO" id="GO:0000981">
    <property type="term" value="F:DNA-binding transcription factor activity, RNA polymerase II-specific"/>
    <property type="evidence" value="ECO:0007669"/>
    <property type="project" value="TreeGrafter"/>
</dbReference>
<dbReference type="InterPro" id="IPR006612">
    <property type="entry name" value="THAP_Znf"/>
</dbReference>
<dbReference type="SUPFAM" id="SSF57716">
    <property type="entry name" value="Glucocorticoid receptor-like (DNA-binding domain)"/>
    <property type="match status" value="1"/>
</dbReference>
<evidence type="ECO:0000256" key="12">
    <source>
        <dbReference type="SAM" id="MobiDB-lite"/>
    </source>
</evidence>
<evidence type="ECO:0000256" key="2">
    <source>
        <dbReference type="ARBA" id="ARBA00022723"/>
    </source>
</evidence>
<keyword evidence="3" id="KW-0677">Repeat</keyword>
<feature type="domain" description="C2H2-type" evidence="13">
    <location>
        <begin position="566"/>
        <end position="593"/>
    </location>
</feature>
<dbReference type="SUPFAM" id="SSF57667">
    <property type="entry name" value="beta-beta-alpha zinc fingers"/>
    <property type="match status" value="3"/>
</dbReference>
<dbReference type="PROSITE" id="PS50157">
    <property type="entry name" value="ZINC_FINGER_C2H2_2"/>
    <property type="match status" value="5"/>
</dbReference>
<feature type="compositionally biased region" description="Basic and acidic residues" evidence="12">
    <location>
        <begin position="687"/>
        <end position="698"/>
    </location>
</feature>
<feature type="compositionally biased region" description="Low complexity" evidence="12">
    <location>
        <begin position="122"/>
        <end position="144"/>
    </location>
</feature>
<evidence type="ECO:0000313" key="15">
    <source>
        <dbReference type="EMBL" id="CAK6966904.1"/>
    </source>
</evidence>
<feature type="compositionally biased region" description="Polar residues" evidence="12">
    <location>
        <begin position="145"/>
        <end position="154"/>
    </location>
</feature>
<feature type="domain" description="C2H2-type" evidence="13">
    <location>
        <begin position="509"/>
        <end position="536"/>
    </location>
</feature>
<feature type="region of interest" description="Disordered" evidence="12">
    <location>
        <begin position="687"/>
        <end position="834"/>
    </location>
</feature>
<organism evidence="15 16">
    <name type="scientific">Scomber scombrus</name>
    <name type="common">Atlantic mackerel</name>
    <name type="synonym">Scomber vernalis</name>
    <dbReference type="NCBI Taxonomy" id="13677"/>
    <lineage>
        <taxon>Eukaryota</taxon>
        <taxon>Metazoa</taxon>
        <taxon>Chordata</taxon>
        <taxon>Craniata</taxon>
        <taxon>Vertebrata</taxon>
        <taxon>Euteleostomi</taxon>
        <taxon>Actinopterygii</taxon>
        <taxon>Neopterygii</taxon>
        <taxon>Teleostei</taxon>
        <taxon>Neoteleostei</taxon>
        <taxon>Acanthomorphata</taxon>
        <taxon>Pelagiaria</taxon>
        <taxon>Scombriformes</taxon>
        <taxon>Scombridae</taxon>
        <taxon>Scomber</taxon>
    </lineage>
</organism>
<evidence type="ECO:0000256" key="3">
    <source>
        <dbReference type="ARBA" id="ARBA00022737"/>
    </source>
</evidence>
<keyword evidence="16" id="KW-1185">Reference proteome</keyword>
<keyword evidence="2" id="KW-0479">Metal-binding</keyword>
<dbReference type="PANTHER" id="PTHR24381:SF390">
    <property type="entry name" value="ZINC FINGER PROTEIN 37 HOMOLOG"/>
    <property type="match status" value="1"/>
</dbReference>
<comment type="subcellular location">
    <subcellularLocation>
        <location evidence="1">Nucleus</location>
    </subcellularLocation>
</comment>
<accession>A0AAV1P925</accession>
<evidence type="ECO:0000256" key="5">
    <source>
        <dbReference type="ARBA" id="ARBA00022833"/>
    </source>
</evidence>
<gene>
    <name evidence="15" type="ORF">FSCOSCO3_A037250</name>
</gene>
<evidence type="ECO:0000313" key="16">
    <source>
        <dbReference type="Proteomes" id="UP001314229"/>
    </source>
</evidence>
<dbReference type="SMART" id="SM00980">
    <property type="entry name" value="THAP"/>
    <property type="match status" value="1"/>
</dbReference>
<feature type="domain" description="THAP-type" evidence="14">
    <location>
        <begin position="1"/>
        <end position="81"/>
    </location>
</feature>
<dbReference type="Pfam" id="PF00096">
    <property type="entry name" value="zf-C2H2"/>
    <property type="match status" value="2"/>
</dbReference>
<evidence type="ECO:0000256" key="11">
    <source>
        <dbReference type="PROSITE-ProRule" id="PRU00309"/>
    </source>
</evidence>
<dbReference type="PROSITE" id="PS50950">
    <property type="entry name" value="ZF_THAP"/>
    <property type="match status" value="1"/>
</dbReference>
<evidence type="ECO:0000256" key="10">
    <source>
        <dbReference type="PROSITE-ProRule" id="PRU00042"/>
    </source>
</evidence>
<dbReference type="Proteomes" id="UP001314229">
    <property type="component" value="Unassembled WGS sequence"/>
</dbReference>
<keyword evidence="5" id="KW-0862">Zinc</keyword>
<evidence type="ECO:0000256" key="1">
    <source>
        <dbReference type="ARBA" id="ARBA00004123"/>
    </source>
</evidence>
<dbReference type="PANTHER" id="PTHR24381">
    <property type="entry name" value="ZINC FINGER PROTEIN"/>
    <property type="match status" value="1"/>
</dbReference>
<evidence type="ECO:0000256" key="4">
    <source>
        <dbReference type="ARBA" id="ARBA00022771"/>
    </source>
</evidence>
<proteinExistence type="predicted"/>
<keyword evidence="9" id="KW-0539">Nucleus</keyword>
<feature type="compositionally biased region" description="Basic and acidic residues" evidence="12">
    <location>
        <begin position="708"/>
        <end position="718"/>
    </location>
</feature>
<dbReference type="FunFam" id="3.30.160.60:FF:000446">
    <property type="entry name" value="Zinc finger protein"/>
    <property type="match status" value="2"/>
</dbReference>
<feature type="compositionally biased region" description="Acidic residues" evidence="12">
    <location>
        <begin position="422"/>
        <end position="440"/>
    </location>
</feature>
<evidence type="ECO:0000259" key="13">
    <source>
        <dbReference type="PROSITE" id="PS50157"/>
    </source>
</evidence>
<dbReference type="InterPro" id="IPR013087">
    <property type="entry name" value="Znf_C2H2_type"/>
</dbReference>
<feature type="region of interest" description="Disordered" evidence="12">
    <location>
        <begin position="117"/>
        <end position="154"/>
    </location>
</feature>
<keyword evidence="6" id="KW-0805">Transcription regulation</keyword>
<evidence type="ECO:0000256" key="6">
    <source>
        <dbReference type="ARBA" id="ARBA00023015"/>
    </source>
</evidence>